<dbReference type="EMBL" id="QLMA01000003">
    <property type="protein sequence ID" value="RAJ83423.1"/>
    <property type="molecule type" value="Genomic_DNA"/>
</dbReference>
<sequence length="302" mass="34565">MRVYFIFLLLFCIHSAMGQTLAELENQLDSLLRKKEKSELVIGIGYGNNPAYGSKVPNYDEPLVMKTFITPSLTYYHKSGFYTSFSGYYLFNAFQKPWFEWDFTAGYDYSKNDNFLTGVSYTRYFFADSSDVPLSPIKNETFAYFYYRGWWLQPGISLDYGWGKTVTEGLHTLETLQGSDFNLIATIRHPFIFTGALSAKDAILLTPSVSLTMGTANYYSNLKAFQYYTRAPKVNKLVKHPGKETSMEQKTGFQPRAVDLTVNFSYLIGKVTISPCYTMFKTFNLGESSLLSYFTARVSYTF</sequence>
<evidence type="ECO:0008006" key="5">
    <source>
        <dbReference type="Google" id="ProtNLM"/>
    </source>
</evidence>
<keyword evidence="4" id="KW-1185">Reference proteome</keyword>
<evidence type="ECO:0000313" key="3">
    <source>
        <dbReference type="EMBL" id="RAJ83423.1"/>
    </source>
</evidence>
<evidence type="ECO:0000313" key="4">
    <source>
        <dbReference type="Proteomes" id="UP000249819"/>
    </source>
</evidence>
<evidence type="ECO:0000256" key="2">
    <source>
        <dbReference type="SAM" id="SignalP"/>
    </source>
</evidence>
<reference evidence="3 4" key="1">
    <citation type="submission" date="2018-06" db="EMBL/GenBank/DDBJ databases">
        <title>Genomic Encyclopedia of Archaeal and Bacterial Type Strains, Phase II (KMG-II): from individual species to whole genera.</title>
        <authorList>
            <person name="Goeker M."/>
        </authorList>
    </citation>
    <scope>NUCLEOTIDE SEQUENCE [LARGE SCALE GENOMIC DNA]</scope>
    <source>
        <strain evidence="3 4">DSM 29821</strain>
    </source>
</reference>
<evidence type="ECO:0000256" key="1">
    <source>
        <dbReference type="SAM" id="Coils"/>
    </source>
</evidence>
<feature type="signal peptide" evidence="2">
    <location>
        <begin position="1"/>
        <end position="18"/>
    </location>
</feature>
<dbReference type="RefSeq" id="WP_111592069.1">
    <property type="nucleotide sequence ID" value="NZ_QLMA01000003.1"/>
</dbReference>
<protein>
    <recommendedName>
        <fullName evidence="5">Outer membrane beta-barrel porin/alpha-amylase</fullName>
    </recommendedName>
</protein>
<accession>A0A327W432</accession>
<name>A0A327W432_9BACT</name>
<feature type="coiled-coil region" evidence="1">
    <location>
        <begin position="14"/>
        <end position="41"/>
    </location>
</feature>
<organism evidence="3 4">
    <name type="scientific">Chitinophaga dinghuensis</name>
    <dbReference type="NCBI Taxonomy" id="1539050"/>
    <lineage>
        <taxon>Bacteria</taxon>
        <taxon>Pseudomonadati</taxon>
        <taxon>Bacteroidota</taxon>
        <taxon>Chitinophagia</taxon>
        <taxon>Chitinophagales</taxon>
        <taxon>Chitinophagaceae</taxon>
        <taxon>Chitinophaga</taxon>
    </lineage>
</organism>
<gene>
    <name evidence="3" type="ORF">CLV59_103390</name>
</gene>
<comment type="caution">
    <text evidence="3">The sequence shown here is derived from an EMBL/GenBank/DDBJ whole genome shotgun (WGS) entry which is preliminary data.</text>
</comment>
<dbReference type="AlphaFoldDB" id="A0A327W432"/>
<dbReference type="OrthoDB" id="871919at2"/>
<keyword evidence="1" id="KW-0175">Coiled coil</keyword>
<keyword evidence="2" id="KW-0732">Signal</keyword>
<feature type="chain" id="PRO_5016344784" description="Outer membrane beta-barrel porin/alpha-amylase" evidence="2">
    <location>
        <begin position="19"/>
        <end position="302"/>
    </location>
</feature>
<proteinExistence type="predicted"/>
<dbReference type="Proteomes" id="UP000249819">
    <property type="component" value="Unassembled WGS sequence"/>
</dbReference>